<gene>
    <name evidence="1" type="ORF">HP548_13635</name>
</gene>
<organism evidence="1 2">
    <name type="scientific">Paenibacillus taichungensis</name>
    <dbReference type="NCBI Taxonomy" id="484184"/>
    <lineage>
        <taxon>Bacteria</taxon>
        <taxon>Bacillati</taxon>
        <taxon>Bacillota</taxon>
        <taxon>Bacilli</taxon>
        <taxon>Bacillales</taxon>
        <taxon>Paenibacillaceae</taxon>
        <taxon>Paenibacillus</taxon>
    </lineage>
</organism>
<reference evidence="1 2" key="1">
    <citation type="submission" date="2020-05" db="EMBL/GenBank/DDBJ databases">
        <title>Genome Sequencing of Type Strains.</title>
        <authorList>
            <person name="Lemaire J.F."/>
            <person name="Inderbitzin P."/>
            <person name="Gregorio O.A."/>
            <person name="Collins S.B."/>
            <person name="Wespe N."/>
            <person name="Knight-Connoni V."/>
        </authorList>
    </citation>
    <scope>NUCLEOTIDE SEQUENCE [LARGE SCALE GENOMIC DNA]</scope>
    <source>
        <strain evidence="1 2">DSM 19942</strain>
    </source>
</reference>
<evidence type="ECO:0008006" key="3">
    <source>
        <dbReference type="Google" id="ProtNLM"/>
    </source>
</evidence>
<evidence type="ECO:0000313" key="1">
    <source>
        <dbReference type="EMBL" id="NUU55121.1"/>
    </source>
</evidence>
<dbReference type="GeneID" id="97131757"/>
<comment type="caution">
    <text evidence="1">The sequence shown here is derived from an EMBL/GenBank/DDBJ whole genome shotgun (WGS) entry which is preliminary data.</text>
</comment>
<name>A0ABX2MM32_9BACL</name>
<accession>A0ABX2MM32</accession>
<dbReference type="EMBL" id="JABMCC010000108">
    <property type="protein sequence ID" value="NUU55121.1"/>
    <property type="molecule type" value="Genomic_DNA"/>
</dbReference>
<protein>
    <recommendedName>
        <fullName evidence="3">Lipoprotein</fullName>
    </recommendedName>
</protein>
<evidence type="ECO:0000313" key="2">
    <source>
        <dbReference type="Proteomes" id="UP000577724"/>
    </source>
</evidence>
<keyword evidence="2" id="KW-1185">Reference proteome</keyword>
<dbReference type="RefSeq" id="WP_175381978.1">
    <property type="nucleotide sequence ID" value="NZ_CBCRYD010000001.1"/>
</dbReference>
<dbReference type="Proteomes" id="UP000577724">
    <property type="component" value="Unassembled WGS sequence"/>
</dbReference>
<dbReference type="PROSITE" id="PS51257">
    <property type="entry name" value="PROKAR_LIPOPROTEIN"/>
    <property type="match status" value="1"/>
</dbReference>
<proteinExistence type="predicted"/>
<sequence>MTQLRVVCWLFAITLTFGLLGCSASFSNSDAESDFLDVLSQKRLQELREEYPFSPQSLVTPWMKKVTFREIMDFADAVVVAEVVSVLPDFSMVITTEPDTPERTMTEKQETTGMTPYEAEFVSYKVKVHEVITGGDVAKETFLFYNAAFAAFDPKLMPGQRIVTAIKKGVESEQRGGYYSSRYGTYYIVDGDYVLSAYEGFSNEALEFTKQTNGIKLDQFVKKVRSLAQE</sequence>